<dbReference type="InParanoid" id="A0A0H2SDM3"/>
<dbReference type="AlphaFoldDB" id="A0A0H2SDM3"/>
<protein>
    <submittedName>
        <fullName evidence="1">Uncharacterized protein</fullName>
    </submittedName>
</protein>
<dbReference type="EMBL" id="KQ085934">
    <property type="protein sequence ID" value="KLO15091.1"/>
    <property type="molecule type" value="Genomic_DNA"/>
</dbReference>
<reference evidence="1 2" key="1">
    <citation type="submission" date="2015-04" db="EMBL/GenBank/DDBJ databases">
        <title>Complete genome sequence of Schizopora paradoxa KUC8140, a cosmopolitan wood degrader in East Asia.</title>
        <authorList>
            <consortium name="DOE Joint Genome Institute"/>
            <person name="Min B."/>
            <person name="Park H."/>
            <person name="Jang Y."/>
            <person name="Kim J.-J."/>
            <person name="Kim K.H."/>
            <person name="Pangilinan J."/>
            <person name="Lipzen A."/>
            <person name="Riley R."/>
            <person name="Grigoriev I.V."/>
            <person name="Spatafora J.W."/>
            <person name="Choi I.-G."/>
        </authorList>
    </citation>
    <scope>NUCLEOTIDE SEQUENCE [LARGE SCALE GENOMIC DNA]</scope>
    <source>
        <strain evidence="1 2">KUC8140</strain>
    </source>
</reference>
<keyword evidence="2" id="KW-1185">Reference proteome</keyword>
<accession>A0A0H2SDM3</accession>
<gene>
    <name evidence="1" type="ORF">SCHPADRAFT_902661</name>
</gene>
<evidence type="ECO:0000313" key="1">
    <source>
        <dbReference type="EMBL" id="KLO15091.1"/>
    </source>
</evidence>
<name>A0A0H2SDM3_9AGAM</name>
<proteinExistence type="predicted"/>
<sequence>MVDTFTECNNKFHGLRARITIVALDGRGRAIGVSQEMSCTTRGGILDIFSPSSGRDKFAQKFPESVGEEATSLEIFQDDETGMGAGKLLNVLNHAKDVRAVLADFI</sequence>
<dbReference type="Proteomes" id="UP000053477">
    <property type="component" value="Unassembled WGS sequence"/>
</dbReference>
<evidence type="ECO:0000313" key="2">
    <source>
        <dbReference type="Proteomes" id="UP000053477"/>
    </source>
</evidence>
<organism evidence="1 2">
    <name type="scientific">Schizopora paradoxa</name>
    <dbReference type="NCBI Taxonomy" id="27342"/>
    <lineage>
        <taxon>Eukaryota</taxon>
        <taxon>Fungi</taxon>
        <taxon>Dikarya</taxon>
        <taxon>Basidiomycota</taxon>
        <taxon>Agaricomycotina</taxon>
        <taxon>Agaricomycetes</taxon>
        <taxon>Hymenochaetales</taxon>
        <taxon>Schizoporaceae</taxon>
        <taxon>Schizopora</taxon>
    </lineage>
</organism>